<dbReference type="Proteomes" id="UP001200145">
    <property type="component" value="Unassembled WGS sequence"/>
</dbReference>
<dbReference type="Gene3D" id="3.10.50.40">
    <property type="match status" value="1"/>
</dbReference>
<evidence type="ECO:0000256" key="10">
    <source>
        <dbReference type="ARBA" id="ARBA00042775"/>
    </source>
</evidence>
<dbReference type="PANTHER" id="PTHR47529:SF1">
    <property type="entry name" value="PERIPLASMIC CHAPERONE PPID"/>
    <property type="match status" value="1"/>
</dbReference>
<evidence type="ECO:0000256" key="3">
    <source>
        <dbReference type="ARBA" id="ARBA00022519"/>
    </source>
</evidence>
<evidence type="ECO:0000256" key="5">
    <source>
        <dbReference type="ARBA" id="ARBA00022989"/>
    </source>
</evidence>
<keyword evidence="7" id="KW-0143">Chaperone</keyword>
<accession>A0ABS9BJQ3</accession>
<evidence type="ECO:0000256" key="9">
    <source>
        <dbReference type="ARBA" id="ARBA00040743"/>
    </source>
</evidence>
<evidence type="ECO:0000256" key="4">
    <source>
        <dbReference type="ARBA" id="ARBA00022692"/>
    </source>
</evidence>
<keyword evidence="11" id="KW-0697">Rotamase</keyword>
<dbReference type="PROSITE" id="PS50198">
    <property type="entry name" value="PPIC_PPIASE_2"/>
    <property type="match status" value="1"/>
</dbReference>
<comment type="similarity">
    <text evidence="8">Belongs to the PpiD chaperone family.</text>
</comment>
<evidence type="ECO:0000313" key="14">
    <source>
        <dbReference type="EMBL" id="MCF1715444.1"/>
    </source>
</evidence>
<evidence type="ECO:0000256" key="2">
    <source>
        <dbReference type="ARBA" id="ARBA00022475"/>
    </source>
</evidence>
<proteinExistence type="inferred from homology"/>
<dbReference type="Pfam" id="PF13623">
    <property type="entry name" value="SurA_N_2"/>
    <property type="match status" value="1"/>
</dbReference>
<evidence type="ECO:0000256" key="11">
    <source>
        <dbReference type="PROSITE-ProRule" id="PRU00278"/>
    </source>
</evidence>
<evidence type="ECO:0000256" key="7">
    <source>
        <dbReference type="ARBA" id="ARBA00023186"/>
    </source>
</evidence>
<keyword evidence="3" id="KW-0997">Cell inner membrane</keyword>
<feature type="transmembrane region" description="Helical" evidence="12">
    <location>
        <begin position="12"/>
        <end position="29"/>
    </location>
</feature>
<reference evidence="14 15" key="1">
    <citation type="submission" date="2022-01" db="EMBL/GenBank/DDBJ databases">
        <title>Flavihumibacter sp. nov., isolated from sediment of a river.</title>
        <authorList>
            <person name="Liu H."/>
        </authorList>
    </citation>
    <scope>NUCLEOTIDE SEQUENCE [LARGE SCALE GENOMIC DNA]</scope>
    <source>
        <strain evidence="14 15">RY-1</strain>
    </source>
</reference>
<dbReference type="InterPro" id="IPR027304">
    <property type="entry name" value="Trigger_fact/SurA_dom_sf"/>
</dbReference>
<dbReference type="RefSeq" id="WP_234866397.1">
    <property type="nucleotide sequence ID" value="NZ_JAKEVY010000003.1"/>
</dbReference>
<dbReference type="EMBL" id="JAKEVY010000003">
    <property type="protein sequence ID" value="MCF1715444.1"/>
    <property type="molecule type" value="Genomic_DNA"/>
</dbReference>
<organism evidence="14 15">
    <name type="scientific">Flavihumibacter fluminis</name>
    <dbReference type="NCBI Taxonomy" id="2909236"/>
    <lineage>
        <taxon>Bacteria</taxon>
        <taxon>Pseudomonadati</taxon>
        <taxon>Bacteroidota</taxon>
        <taxon>Chitinophagia</taxon>
        <taxon>Chitinophagales</taxon>
        <taxon>Chitinophagaceae</taxon>
        <taxon>Flavihumibacter</taxon>
    </lineage>
</organism>
<evidence type="ECO:0000259" key="13">
    <source>
        <dbReference type="PROSITE" id="PS50198"/>
    </source>
</evidence>
<dbReference type="InterPro" id="IPR052029">
    <property type="entry name" value="PpiD_chaperone"/>
</dbReference>
<keyword evidence="6 12" id="KW-0472">Membrane</keyword>
<keyword evidence="5 12" id="KW-1133">Transmembrane helix</keyword>
<keyword evidence="2" id="KW-1003">Cell membrane</keyword>
<evidence type="ECO:0000256" key="8">
    <source>
        <dbReference type="ARBA" id="ARBA00038408"/>
    </source>
</evidence>
<protein>
    <recommendedName>
        <fullName evidence="9">Periplasmic chaperone PpiD</fullName>
    </recommendedName>
    <alternativeName>
        <fullName evidence="10">Periplasmic folding chaperone</fullName>
    </alternativeName>
</protein>
<sequence length="703" mass="77584">MSIIQNIRDKAAWLVFIIIALSLLGFLLMDSVSGARGRGIFGGNQTSLGSVNGQEIDYVEFQKRLQLQENQLQQQGYPINEMMRQNIQEQVWNQFIEENVLENEFKKLGLAVSGQELNDILFGDNPPADFRQQFTNENGQYDANKAKQAVDALKKQKNDPMSKNFTEQYLPALANFRLREKYTALLANTYYIPKWMAEKTTAENSQIAAIKFVAVPYNTISDSLPEVKVTDEDITAYISKRKEEFKQEASRSISYISFSAAPTAEDTAAVRTNLENLREEFRNAGDAAQFLTRNNSDVPYFDGYVLKSRLQVPNADTIRDLPDGAVYGPYLDGGNYVVAKMLGKRSLPDSVKCRHILISTQTNTDSVAKARIDSIVGAIRGGASFASMAAQFSEDPGSKDNGGEYDFGSQQMGNLAKEFADFIFYGSTGEKKIVKTDFGYHYIEVLNQKGFEQAYKVAYLSRPILASQQTENTASGAANQFAGESRNAKSFDENANKKNLTKLIAQEIKANDIMIPGLGSSRQLVRWVNEASIGEVSEPFNIEDKYIVAVLTEINKEGLMSPAKARALVEFQVRNQKKAEVIKKKIGTANTLDAVAAATQQSVLNADSVRFSSPFIPNVGQEPKVIGAAFNKAYQSAVSAPIAGNGAVFVLKTESVSAVSDGGLNADEQRKMMMQQMRQSAGFRAVDALRKAANVKDERAKVL</sequence>
<keyword evidence="4 12" id="KW-0812">Transmembrane</keyword>
<dbReference type="SUPFAM" id="SSF109998">
    <property type="entry name" value="Triger factor/SurA peptide-binding domain-like"/>
    <property type="match status" value="1"/>
</dbReference>
<feature type="domain" description="PpiC" evidence="13">
    <location>
        <begin position="348"/>
        <end position="447"/>
    </location>
</feature>
<dbReference type="InterPro" id="IPR046357">
    <property type="entry name" value="PPIase_dom_sf"/>
</dbReference>
<gene>
    <name evidence="14" type="ORF">L0U88_12480</name>
</gene>
<comment type="subcellular location">
    <subcellularLocation>
        <location evidence="1">Cell inner membrane</location>
        <topology evidence="1">Single-pass type II membrane protein</topology>
        <orientation evidence="1">Periplasmic side</orientation>
    </subcellularLocation>
</comment>
<keyword evidence="15" id="KW-1185">Reference proteome</keyword>
<dbReference type="PANTHER" id="PTHR47529">
    <property type="entry name" value="PEPTIDYL-PROLYL CIS-TRANS ISOMERASE D"/>
    <property type="match status" value="1"/>
</dbReference>
<dbReference type="SUPFAM" id="SSF54534">
    <property type="entry name" value="FKBP-like"/>
    <property type="match status" value="1"/>
</dbReference>
<evidence type="ECO:0000256" key="6">
    <source>
        <dbReference type="ARBA" id="ARBA00023136"/>
    </source>
</evidence>
<evidence type="ECO:0000256" key="1">
    <source>
        <dbReference type="ARBA" id="ARBA00004382"/>
    </source>
</evidence>
<keyword evidence="11" id="KW-0413">Isomerase</keyword>
<evidence type="ECO:0000313" key="15">
    <source>
        <dbReference type="Proteomes" id="UP001200145"/>
    </source>
</evidence>
<dbReference type="Pfam" id="PF13616">
    <property type="entry name" value="Rotamase_3"/>
    <property type="match status" value="1"/>
</dbReference>
<name>A0ABS9BJQ3_9BACT</name>
<evidence type="ECO:0000256" key="12">
    <source>
        <dbReference type="SAM" id="Phobius"/>
    </source>
</evidence>
<dbReference type="InterPro" id="IPR000297">
    <property type="entry name" value="PPIase_PpiC"/>
</dbReference>
<comment type="caution">
    <text evidence="14">The sequence shown here is derived from an EMBL/GenBank/DDBJ whole genome shotgun (WGS) entry which is preliminary data.</text>
</comment>